<dbReference type="OrthoDB" id="1700726at2759"/>
<dbReference type="PANTHER" id="PTHR43272:SF33">
    <property type="entry name" value="AMP-BINDING DOMAIN-CONTAINING PROTEIN-RELATED"/>
    <property type="match status" value="1"/>
</dbReference>
<reference evidence="4 5" key="1">
    <citation type="submission" date="2016-07" db="EMBL/GenBank/DDBJ databases">
        <title>Pervasive Adenine N6-methylation of Active Genes in Fungi.</title>
        <authorList>
            <consortium name="DOE Joint Genome Institute"/>
            <person name="Mondo S.J."/>
            <person name="Dannebaum R.O."/>
            <person name="Kuo R.C."/>
            <person name="Labutti K."/>
            <person name="Haridas S."/>
            <person name="Kuo A."/>
            <person name="Salamov A."/>
            <person name="Ahrendt S.R."/>
            <person name="Lipzen A."/>
            <person name="Sullivan W."/>
            <person name="Andreopoulos W.B."/>
            <person name="Clum A."/>
            <person name="Lindquist E."/>
            <person name="Daum C."/>
            <person name="Ramamoorthy G.K."/>
            <person name="Gryganskyi A."/>
            <person name="Culley D."/>
            <person name="Magnuson J.K."/>
            <person name="James T.Y."/>
            <person name="O'Malley M.A."/>
            <person name="Stajich J.E."/>
            <person name="Spatafora J.W."/>
            <person name="Visel A."/>
            <person name="Grigoriev I.V."/>
        </authorList>
    </citation>
    <scope>NUCLEOTIDE SEQUENCE [LARGE SCALE GENOMIC DNA]</scope>
    <source>
        <strain evidence="4 5">NRRL 2496</strain>
    </source>
</reference>
<dbReference type="STRING" id="13706.A0A1X2H424"/>
<dbReference type="GO" id="GO:0005783">
    <property type="term" value="C:endoplasmic reticulum"/>
    <property type="evidence" value="ECO:0007669"/>
    <property type="project" value="TreeGrafter"/>
</dbReference>
<evidence type="ECO:0000313" key="5">
    <source>
        <dbReference type="Proteomes" id="UP000242180"/>
    </source>
</evidence>
<keyword evidence="2" id="KW-0067">ATP-binding</keyword>
<evidence type="ECO:0000259" key="3">
    <source>
        <dbReference type="Pfam" id="PF00501"/>
    </source>
</evidence>
<dbReference type="InParanoid" id="A0A1X2H424"/>
<proteinExistence type="predicted"/>
<comment type="caution">
    <text evidence="4">The sequence shown here is derived from an EMBL/GenBank/DDBJ whole genome shotgun (WGS) entry which is preliminary data.</text>
</comment>
<dbReference type="EMBL" id="MCGN01000009">
    <property type="protein sequence ID" value="ORY93154.1"/>
    <property type="molecule type" value="Genomic_DNA"/>
</dbReference>
<evidence type="ECO:0000313" key="4">
    <source>
        <dbReference type="EMBL" id="ORY93154.1"/>
    </source>
</evidence>
<gene>
    <name evidence="4" type="ORF">BCR43DRAFT_462041</name>
</gene>
<protein>
    <recommendedName>
        <fullName evidence="3">AMP-dependent synthetase/ligase domain-containing protein</fullName>
    </recommendedName>
</protein>
<dbReference type="SUPFAM" id="SSF56801">
    <property type="entry name" value="Acetyl-CoA synthetase-like"/>
    <property type="match status" value="1"/>
</dbReference>
<evidence type="ECO:0000256" key="1">
    <source>
        <dbReference type="ARBA" id="ARBA00022741"/>
    </source>
</evidence>
<dbReference type="GO" id="GO:0005524">
    <property type="term" value="F:ATP binding"/>
    <property type="evidence" value="ECO:0007669"/>
    <property type="project" value="UniProtKB-KW"/>
</dbReference>
<accession>A0A1X2H424</accession>
<dbReference type="GO" id="GO:0004467">
    <property type="term" value="F:long-chain fatty acid-CoA ligase activity"/>
    <property type="evidence" value="ECO:0007669"/>
    <property type="project" value="TreeGrafter"/>
</dbReference>
<dbReference type="Proteomes" id="UP000242180">
    <property type="component" value="Unassembled WGS sequence"/>
</dbReference>
<keyword evidence="5" id="KW-1185">Reference proteome</keyword>
<feature type="domain" description="AMP-dependent synthetase/ligase" evidence="3">
    <location>
        <begin position="101"/>
        <end position="521"/>
    </location>
</feature>
<dbReference type="InterPro" id="IPR042099">
    <property type="entry name" value="ANL_N_sf"/>
</dbReference>
<name>A0A1X2H424_SYNRA</name>
<dbReference type="Gene3D" id="3.40.50.12780">
    <property type="entry name" value="N-terminal domain of ligase-like"/>
    <property type="match status" value="1"/>
</dbReference>
<evidence type="ECO:0000256" key="2">
    <source>
        <dbReference type="ARBA" id="ARBA00022840"/>
    </source>
</evidence>
<organism evidence="4 5">
    <name type="scientific">Syncephalastrum racemosum</name>
    <name type="common">Filamentous fungus</name>
    <dbReference type="NCBI Taxonomy" id="13706"/>
    <lineage>
        <taxon>Eukaryota</taxon>
        <taxon>Fungi</taxon>
        <taxon>Fungi incertae sedis</taxon>
        <taxon>Mucoromycota</taxon>
        <taxon>Mucoromycotina</taxon>
        <taxon>Mucoromycetes</taxon>
        <taxon>Mucorales</taxon>
        <taxon>Syncephalastraceae</taxon>
        <taxon>Syncephalastrum</taxon>
    </lineage>
</organism>
<dbReference type="InterPro" id="IPR000873">
    <property type="entry name" value="AMP-dep_synth/lig_dom"/>
</dbReference>
<dbReference type="Pfam" id="PF00501">
    <property type="entry name" value="AMP-binding"/>
    <property type="match status" value="1"/>
</dbReference>
<dbReference type="OMA" id="KGPDIHP"/>
<dbReference type="AlphaFoldDB" id="A0A1X2H424"/>
<keyword evidence="1" id="KW-0547">Nucleotide-binding</keyword>
<dbReference type="PANTHER" id="PTHR43272">
    <property type="entry name" value="LONG-CHAIN-FATTY-ACID--COA LIGASE"/>
    <property type="match status" value="1"/>
</dbReference>
<sequence>MNFELDQLSYGLLASIFGAAALLSVRNARGPDIHPLLLNTQSDVSKVRYPGSSAVYRSRMYPNGSPLLATLDRSIRTLNDLYRAAFDKHKTEPFVGQLDNSSFTWSTYETIEKRAKQLVSGLIKACSVTPLSQNEASLVGIYAHRSADVLATEIGCHLAGLVTVPVAAQATFSHVAHVLSQSQLQVLVVDASLAAGALRLINESQTAVRVVAVLGPLTDAIRSAAGRVQLVSLSELEAQGSLEGFDQTQIEPDTYASVYYSAGNGNKSSNGAILTHKNLVAVVSSYLAIMPPQQRITSKDRLMFTYPMDNVYGYALTAIMSAVGASAAYGGEVSGDRNSSKVDDILAAAVACKPTIFSSGGAFFAQTKELIEARYGNSFLFKRGLDKKQAHFEEGRLVNDSKYDMLVFRDIRQKCFGGSLRLILIENADDSSNQDVPLATFFRAVMGVQVLKTFNRPETSSTTAASMFYDYAADPAATGAPLPCNEMKLEDVPDQGYTSEDSPNPRGELWIRGNNVFAGYWKDSAATAEVMDADGWYMTSTIAEVLPNGTFKLLGSK</sequence>
<dbReference type="GO" id="GO:0016020">
    <property type="term" value="C:membrane"/>
    <property type="evidence" value="ECO:0007669"/>
    <property type="project" value="TreeGrafter"/>
</dbReference>